<dbReference type="Pfam" id="PF00561">
    <property type="entry name" value="Abhydrolase_1"/>
    <property type="match status" value="1"/>
</dbReference>
<dbReference type="AlphaFoldDB" id="A0AAE0L6L8"/>
<feature type="signal peptide" evidence="1">
    <location>
        <begin position="1"/>
        <end position="20"/>
    </location>
</feature>
<dbReference type="SUPFAM" id="SSF53474">
    <property type="entry name" value="alpha/beta-Hydrolases"/>
    <property type="match status" value="1"/>
</dbReference>
<evidence type="ECO:0000259" key="2">
    <source>
        <dbReference type="Pfam" id="PF00561"/>
    </source>
</evidence>
<dbReference type="EMBL" id="LGRX02008022">
    <property type="protein sequence ID" value="KAK3274006.1"/>
    <property type="molecule type" value="Genomic_DNA"/>
</dbReference>
<keyword evidence="4" id="KW-1185">Reference proteome</keyword>
<dbReference type="InterPro" id="IPR029058">
    <property type="entry name" value="AB_hydrolase_fold"/>
</dbReference>
<feature type="domain" description="AB hydrolase-1" evidence="2">
    <location>
        <begin position="89"/>
        <end position="190"/>
    </location>
</feature>
<evidence type="ECO:0000256" key="1">
    <source>
        <dbReference type="SAM" id="SignalP"/>
    </source>
</evidence>
<gene>
    <name evidence="3" type="ORF">CYMTET_17788</name>
</gene>
<sequence length="300" mass="33383">MGCAISSFIACMWCANGCNASRVADQFAFFPPEPPTYTIDDSEDGVEHIRLMLPGVDSPLVKVSVKTIRTQQDTTIPVFAFKVKAPSCHVLFSHGNAMDCGVMYQFWVEFALRLNVNLYAYDYSGYGRATGKPTEANTYGDIMAVFEYMISEGISPGDIIAYGQSVGSGPSCYLASEENCKGLVLHSPLTTGIGVITSQEGICAPTYCYRSCDMFPNIRRLPSVRCPVFIMHGTEDQVIDVSHGQKLYNKLPRQYRYPPYFVEGADHDDVFERDPAEYFTRLKEFLVATQRQTSLSYGTI</sequence>
<accession>A0AAE0L6L8</accession>
<dbReference type="PANTHER" id="PTHR12277:SF81">
    <property type="entry name" value="PROTEIN ABHD13"/>
    <property type="match status" value="1"/>
</dbReference>
<dbReference type="PANTHER" id="PTHR12277">
    <property type="entry name" value="ALPHA/BETA HYDROLASE DOMAIN-CONTAINING PROTEIN"/>
    <property type="match status" value="1"/>
</dbReference>
<name>A0AAE0L6L8_9CHLO</name>
<dbReference type="InterPro" id="IPR000073">
    <property type="entry name" value="AB_hydrolase_1"/>
</dbReference>
<feature type="chain" id="PRO_5041999707" description="AB hydrolase-1 domain-containing protein" evidence="1">
    <location>
        <begin position="21"/>
        <end position="300"/>
    </location>
</feature>
<evidence type="ECO:0000313" key="4">
    <source>
        <dbReference type="Proteomes" id="UP001190700"/>
    </source>
</evidence>
<protein>
    <recommendedName>
        <fullName evidence="2">AB hydrolase-1 domain-containing protein</fullName>
    </recommendedName>
</protein>
<proteinExistence type="predicted"/>
<organism evidence="3 4">
    <name type="scientific">Cymbomonas tetramitiformis</name>
    <dbReference type="NCBI Taxonomy" id="36881"/>
    <lineage>
        <taxon>Eukaryota</taxon>
        <taxon>Viridiplantae</taxon>
        <taxon>Chlorophyta</taxon>
        <taxon>Pyramimonadophyceae</taxon>
        <taxon>Pyramimonadales</taxon>
        <taxon>Pyramimonadaceae</taxon>
        <taxon>Cymbomonas</taxon>
    </lineage>
</organism>
<comment type="caution">
    <text evidence="3">The sequence shown here is derived from an EMBL/GenBank/DDBJ whole genome shotgun (WGS) entry which is preliminary data.</text>
</comment>
<reference evidence="3 4" key="1">
    <citation type="journal article" date="2015" name="Genome Biol. Evol.">
        <title>Comparative Genomics of a Bacterivorous Green Alga Reveals Evolutionary Causalities and Consequences of Phago-Mixotrophic Mode of Nutrition.</title>
        <authorList>
            <person name="Burns J.A."/>
            <person name="Paasch A."/>
            <person name="Narechania A."/>
            <person name="Kim E."/>
        </authorList>
    </citation>
    <scope>NUCLEOTIDE SEQUENCE [LARGE SCALE GENOMIC DNA]</scope>
    <source>
        <strain evidence="3 4">PLY_AMNH</strain>
    </source>
</reference>
<dbReference type="Gene3D" id="3.40.50.1820">
    <property type="entry name" value="alpha/beta hydrolase"/>
    <property type="match status" value="2"/>
</dbReference>
<evidence type="ECO:0000313" key="3">
    <source>
        <dbReference type="EMBL" id="KAK3274006.1"/>
    </source>
</evidence>
<keyword evidence="1" id="KW-0732">Signal</keyword>
<dbReference type="Proteomes" id="UP001190700">
    <property type="component" value="Unassembled WGS sequence"/>
</dbReference>